<evidence type="ECO:0000256" key="7">
    <source>
        <dbReference type="SAM" id="MobiDB-lite"/>
    </source>
</evidence>
<gene>
    <name evidence="8" type="ORF">INT44_004203</name>
</gene>
<comment type="caution">
    <text evidence="8">The sequence shown here is derived from an EMBL/GenBank/DDBJ whole genome shotgun (WGS) entry which is preliminary data.</text>
</comment>
<evidence type="ECO:0000256" key="6">
    <source>
        <dbReference type="ARBA" id="ARBA00023242"/>
    </source>
</evidence>
<keyword evidence="3" id="KW-0805">Transcription regulation</keyword>
<comment type="similarity">
    <text evidence="2">Belongs to the Mediator complex subunit 28 family.</text>
</comment>
<evidence type="ECO:0000256" key="3">
    <source>
        <dbReference type="ARBA" id="ARBA00023015"/>
    </source>
</evidence>
<evidence type="ECO:0000313" key="8">
    <source>
        <dbReference type="EMBL" id="KAG2189061.1"/>
    </source>
</evidence>
<dbReference type="EMBL" id="JAEPRA010000001">
    <property type="protein sequence ID" value="KAG2189061.1"/>
    <property type="molecule type" value="Genomic_DNA"/>
</dbReference>
<evidence type="ECO:0000256" key="2">
    <source>
        <dbReference type="ARBA" id="ARBA00005571"/>
    </source>
</evidence>
<proteinExistence type="inferred from homology"/>
<name>A0A8H7QCT7_9FUNG</name>
<keyword evidence="4" id="KW-0175">Coiled coil</keyword>
<organism evidence="8 9">
    <name type="scientific">Umbelopsis vinacea</name>
    <dbReference type="NCBI Taxonomy" id="44442"/>
    <lineage>
        <taxon>Eukaryota</taxon>
        <taxon>Fungi</taxon>
        <taxon>Fungi incertae sedis</taxon>
        <taxon>Mucoromycota</taxon>
        <taxon>Mucoromycotina</taxon>
        <taxon>Umbelopsidomycetes</taxon>
        <taxon>Umbelopsidales</taxon>
        <taxon>Umbelopsidaceae</taxon>
        <taxon>Umbelopsis</taxon>
    </lineage>
</organism>
<evidence type="ECO:0000256" key="1">
    <source>
        <dbReference type="ARBA" id="ARBA00004123"/>
    </source>
</evidence>
<keyword evidence="5" id="KW-0804">Transcription</keyword>
<keyword evidence="9" id="KW-1185">Reference proteome</keyword>
<dbReference type="Pfam" id="PF11594">
    <property type="entry name" value="Med28"/>
    <property type="match status" value="1"/>
</dbReference>
<dbReference type="GO" id="GO:0005634">
    <property type="term" value="C:nucleus"/>
    <property type="evidence" value="ECO:0007669"/>
    <property type="project" value="UniProtKB-SubCell"/>
</dbReference>
<reference evidence="8" key="1">
    <citation type="submission" date="2020-12" db="EMBL/GenBank/DDBJ databases">
        <title>Metabolic potential, ecology and presence of endohyphal bacteria is reflected in genomic diversity of Mucoromycotina.</title>
        <authorList>
            <person name="Muszewska A."/>
            <person name="Okrasinska A."/>
            <person name="Steczkiewicz K."/>
            <person name="Drgas O."/>
            <person name="Orlowska M."/>
            <person name="Perlinska-Lenart U."/>
            <person name="Aleksandrzak-Piekarczyk T."/>
            <person name="Szatraj K."/>
            <person name="Zielenkiewicz U."/>
            <person name="Pilsyk S."/>
            <person name="Malc E."/>
            <person name="Mieczkowski P."/>
            <person name="Kruszewska J.S."/>
            <person name="Biernat P."/>
            <person name="Pawlowska J."/>
        </authorList>
    </citation>
    <scope>NUCLEOTIDE SEQUENCE</scope>
    <source>
        <strain evidence="8">WA0000051536</strain>
    </source>
</reference>
<accession>A0A8H7QCT7</accession>
<dbReference type="Proteomes" id="UP000612746">
    <property type="component" value="Unassembled WGS sequence"/>
</dbReference>
<evidence type="ECO:0000256" key="5">
    <source>
        <dbReference type="ARBA" id="ARBA00023163"/>
    </source>
</evidence>
<dbReference type="OrthoDB" id="2286203at2759"/>
<protein>
    <submittedName>
        <fullName evidence="8">Uncharacterized protein</fullName>
    </submittedName>
</protein>
<dbReference type="InterPro" id="IPR021640">
    <property type="entry name" value="Mediator_Med28"/>
</dbReference>
<comment type="subcellular location">
    <subcellularLocation>
        <location evidence="1">Nucleus</location>
    </subcellularLocation>
</comment>
<evidence type="ECO:0000256" key="4">
    <source>
        <dbReference type="ARBA" id="ARBA00023054"/>
    </source>
</evidence>
<evidence type="ECO:0000313" key="9">
    <source>
        <dbReference type="Proteomes" id="UP000612746"/>
    </source>
</evidence>
<feature type="region of interest" description="Disordered" evidence="7">
    <location>
        <begin position="115"/>
        <end position="157"/>
    </location>
</feature>
<sequence length="157" mass="17876">MASSATLSNLADQYSREFSECLNTILPDTPDKINDSKAIHKDIASHIAAMKTTTSSIEVAMEDIRLELLEDKEVALEQSLALLRRDIHVKTETIDKYTTQLEKWSSELLKLGSKGREVATREHERQVRSDNDHNRSQAQRHDSDDDMSDKDMFEEVA</sequence>
<dbReference type="AlphaFoldDB" id="A0A8H7QCT7"/>
<keyword evidence="6" id="KW-0539">Nucleus</keyword>